<evidence type="ECO:0008006" key="10">
    <source>
        <dbReference type="Google" id="ProtNLM"/>
    </source>
</evidence>
<evidence type="ECO:0000259" key="6">
    <source>
        <dbReference type="Pfam" id="PF01276"/>
    </source>
</evidence>
<evidence type="ECO:0000313" key="8">
    <source>
        <dbReference type="EMBL" id="ALC83244.1"/>
    </source>
</evidence>
<comment type="similarity">
    <text evidence="2">Belongs to the Orn/Lys/Arg decarboxylase class-I family.</text>
</comment>
<feature type="domain" description="Orn/Lys/Arg decarboxylases family 1 pyridoxal-P attachment site" evidence="6">
    <location>
        <begin position="3"/>
        <end position="312"/>
    </location>
</feature>
<dbReference type="Pfam" id="PF03711">
    <property type="entry name" value="OKR_DC_1_C"/>
    <property type="match status" value="1"/>
</dbReference>
<accession>A0A0M5JER1</accession>
<dbReference type="InterPro" id="IPR036633">
    <property type="entry name" value="Prn/Lys/Arg_de-COase_C_sf"/>
</dbReference>
<dbReference type="PANTHER" id="PTHR43277">
    <property type="entry name" value="ARGININE DECARBOXYLASE"/>
    <property type="match status" value="1"/>
</dbReference>
<dbReference type="InterPro" id="IPR015424">
    <property type="entry name" value="PyrdxlP-dep_Trfase"/>
</dbReference>
<evidence type="ECO:0000256" key="5">
    <source>
        <dbReference type="ARBA" id="ARBA00023239"/>
    </source>
</evidence>
<evidence type="ECO:0000256" key="1">
    <source>
        <dbReference type="ARBA" id="ARBA00001933"/>
    </source>
</evidence>
<comment type="cofactor">
    <cofactor evidence="1">
        <name>pyridoxal 5'-phosphate</name>
        <dbReference type="ChEBI" id="CHEBI:597326"/>
    </cofactor>
</comment>
<protein>
    <recommendedName>
        <fullName evidence="10">Arginine decarboxylase</fullName>
    </recommendedName>
</protein>
<dbReference type="RefSeq" id="WP_053605084.1">
    <property type="nucleotide sequence ID" value="NZ_CP012600.1"/>
</dbReference>
<dbReference type="EMBL" id="CP012600">
    <property type="protein sequence ID" value="ALC83244.1"/>
    <property type="molecule type" value="Genomic_DNA"/>
</dbReference>
<proteinExistence type="inferred from homology"/>
<dbReference type="PATRIC" id="fig|1441095.3.peg.3996"/>
<dbReference type="GO" id="GO:0016831">
    <property type="term" value="F:carboxy-lyase activity"/>
    <property type="evidence" value="ECO:0007669"/>
    <property type="project" value="UniProtKB-KW"/>
</dbReference>
<keyword evidence="5" id="KW-0456">Lyase</keyword>
<dbReference type="InterPro" id="IPR008286">
    <property type="entry name" value="Prn/Lys/Arg_de-COase_C"/>
</dbReference>
<evidence type="ECO:0000256" key="4">
    <source>
        <dbReference type="ARBA" id="ARBA00022898"/>
    </source>
</evidence>
<dbReference type="Gene3D" id="3.90.105.10">
    <property type="entry name" value="Molybdopterin biosynthesis moea protein, domain 2"/>
    <property type="match status" value="1"/>
</dbReference>
<dbReference type="OrthoDB" id="9815233at2"/>
<dbReference type="Pfam" id="PF01276">
    <property type="entry name" value="OKR_DC_1"/>
    <property type="match status" value="1"/>
</dbReference>
<keyword evidence="9" id="KW-1185">Reference proteome</keyword>
<evidence type="ECO:0000256" key="3">
    <source>
        <dbReference type="ARBA" id="ARBA00022793"/>
    </source>
</evidence>
<dbReference type="CDD" id="cd00615">
    <property type="entry name" value="Orn_deC_like"/>
    <property type="match status" value="1"/>
</dbReference>
<dbReference type="AlphaFoldDB" id="A0A0M5JER1"/>
<dbReference type="InterPro" id="IPR052357">
    <property type="entry name" value="Orn_Lys_Arg_decarboxylase-I"/>
</dbReference>
<reference evidence="8 9" key="2">
    <citation type="journal article" date="2016" name="Int. J. Syst. Evol. Microbiol.">
        <title>Bacillus gobiensis sp. nov., isolated from a soil sample.</title>
        <authorList>
            <person name="Liu B."/>
            <person name="Liu G.H."/>
            <person name="Cetin S."/>
            <person name="Schumann P."/>
            <person name="Pan Z.Z."/>
            <person name="Chen Q.Q."/>
        </authorList>
    </citation>
    <scope>NUCLEOTIDE SEQUENCE [LARGE SCALE GENOMIC DNA]</scope>
    <source>
        <strain evidence="8 9">FJAT-4402</strain>
    </source>
</reference>
<dbReference type="SUPFAM" id="SSF55904">
    <property type="entry name" value="Ornithine decarboxylase C-terminal domain"/>
    <property type="match status" value="1"/>
</dbReference>
<dbReference type="STRING" id="1441095.AM592_18050"/>
<evidence type="ECO:0000256" key="2">
    <source>
        <dbReference type="ARBA" id="ARBA00010671"/>
    </source>
</evidence>
<evidence type="ECO:0000313" key="9">
    <source>
        <dbReference type="Proteomes" id="UP000067625"/>
    </source>
</evidence>
<sequence length="480" mass="53720">MKTPLFHALLRHVQSNPYSFHVPGHHNGDVFFDKARPFYDSLLALDLTEIEGLDDLHHPEGVIKEAQELAAKLYGACETFFLVNGSTVGNLAMILASCQQGDTILVQRNCHKSVFHAVEMAGAYPVYLSPEIDLDMKLPTHVSEETLNRAMSLYPEAKAIVLTNPTYYGHVTDLAPSIKEAHRRGIPVLVDEAHGAHFVLGKPFPLSSLQMGADVVVHSAHKTLPAMTMGSYLHLNSDRINRERIAYYLSILQSSSPSYPIMASLDLARAYLDEIIYSNQLEAIVKDIASFHGLFAEMQHVEIKKPTDPSIQTDPLKLAVQSKCGHTGYELKELFEAADVHPEMADEQFVLFVLPMEKNRSISKVRFQAIDKEVERTRRQGRKALTSDQPSEKITELAYDKEILASFKKEPLSLEKTIGRVCAGPIIPYPPGVPLLLPGERIIEEKAEILKRLIDQKARIQGNGINHNYQLLVYIEEETP</sequence>
<dbReference type="InterPro" id="IPR015421">
    <property type="entry name" value="PyrdxlP-dep_Trfase_major"/>
</dbReference>
<dbReference type="Gene3D" id="3.40.640.10">
    <property type="entry name" value="Type I PLP-dependent aspartate aminotransferase-like (Major domain)"/>
    <property type="match status" value="1"/>
</dbReference>
<reference evidence="9" key="1">
    <citation type="submission" date="2015-08" db="EMBL/GenBank/DDBJ databases">
        <title>Genome sequencing project for genomic taxonomy and phylogenomics of Bacillus-like bacteria.</title>
        <authorList>
            <person name="Liu B."/>
            <person name="Wang J."/>
            <person name="Zhu Y."/>
            <person name="Liu G."/>
            <person name="Chen Q."/>
            <person name="Chen Z."/>
            <person name="Lan J."/>
            <person name="Che J."/>
            <person name="Ge C."/>
            <person name="Shi H."/>
            <person name="Pan Z."/>
            <person name="Liu X."/>
        </authorList>
    </citation>
    <scope>NUCLEOTIDE SEQUENCE [LARGE SCALE GENOMIC DNA]</scope>
    <source>
        <strain evidence="9">FJAT-4402</strain>
    </source>
</reference>
<dbReference type="SUPFAM" id="SSF53383">
    <property type="entry name" value="PLP-dependent transferases"/>
    <property type="match status" value="1"/>
</dbReference>
<keyword evidence="3" id="KW-0210">Decarboxylase</keyword>
<dbReference type="Proteomes" id="UP000067625">
    <property type="component" value="Chromosome"/>
</dbReference>
<keyword evidence="4" id="KW-0663">Pyridoxal phosphate</keyword>
<organism evidence="8 9">
    <name type="scientific">Bacillus gobiensis</name>
    <dbReference type="NCBI Taxonomy" id="1441095"/>
    <lineage>
        <taxon>Bacteria</taxon>
        <taxon>Bacillati</taxon>
        <taxon>Bacillota</taxon>
        <taxon>Bacilli</taxon>
        <taxon>Bacillales</taxon>
        <taxon>Bacillaceae</taxon>
        <taxon>Bacillus</taxon>
    </lineage>
</organism>
<dbReference type="InterPro" id="IPR000310">
    <property type="entry name" value="Orn/Lys/Arg_deCO2ase_major_dom"/>
</dbReference>
<dbReference type="PANTHER" id="PTHR43277:SF3">
    <property type="entry name" value="DECARBOXYLASE, PUTATIVE-RELATED"/>
    <property type="match status" value="1"/>
</dbReference>
<gene>
    <name evidence="8" type="ORF">AM592_18050</name>
</gene>
<name>A0A0M5JER1_9BACI</name>
<feature type="domain" description="Orn/Lys/Arg decarboxylase C-terminal" evidence="7">
    <location>
        <begin position="404"/>
        <end position="451"/>
    </location>
</feature>
<evidence type="ECO:0000259" key="7">
    <source>
        <dbReference type="Pfam" id="PF03711"/>
    </source>
</evidence>